<dbReference type="NCBIfam" id="TIGR00904">
    <property type="entry name" value="mreB"/>
    <property type="match status" value="1"/>
</dbReference>
<feature type="binding site" evidence="6">
    <location>
        <begin position="204"/>
        <end position="207"/>
    </location>
    <ligand>
        <name>ATP</name>
        <dbReference type="ChEBI" id="CHEBI:30616"/>
    </ligand>
</feature>
<dbReference type="STRING" id="363253.LI1135"/>
<evidence type="ECO:0000313" key="8">
    <source>
        <dbReference type="Proteomes" id="UP000002430"/>
    </source>
</evidence>
<comment type="similarity">
    <text evidence="5 6">Belongs to the FtsA/MreB family.</text>
</comment>
<keyword evidence="3 6" id="KW-0067">ATP-binding</keyword>
<protein>
    <recommendedName>
        <fullName evidence="6">Cell shape-determining protein MreB</fullName>
    </recommendedName>
</protein>
<evidence type="ECO:0000256" key="3">
    <source>
        <dbReference type="ARBA" id="ARBA00022840"/>
    </source>
</evidence>
<dbReference type="InterPro" id="IPR004753">
    <property type="entry name" value="MreB"/>
</dbReference>
<dbReference type="HAMAP" id="MF_02207">
    <property type="entry name" value="MreB"/>
    <property type="match status" value="1"/>
</dbReference>
<keyword evidence="2 6" id="KW-0547">Nucleotide-binding</keyword>
<dbReference type="GO" id="GO:0005524">
    <property type="term" value="F:ATP binding"/>
    <property type="evidence" value="ECO:0007669"/>
    <property type="project" value="UniProtKB-KW"/>
</dbReference>
<dbReference type="GO" id="GO:0005737">
    <property type="term" value="C:cytoplasm"/>
    <property type="evidence" value="ECO:0007669"/>
    <property type="project" value="UniProtKB-SubCell"/>
</dbReference>
<comment type="function">
    <text evidence="6">Forms membrane-associated dynamic filaments that are essential for cell shape determination. Acts by regulating cell wall synthesis and cell elongation, and thus cell shape. A feedback loop between cell geometry and MreB localization may maintain elongated cell shape by targeting cell wall growth to regions of negative cell wall curvature.</text>
</comment>
<dbReference type="HOGENOM" id="CLU_052037_0_0_7"/>
<reference evidence="7 8" key="1">
    <citation type="submission" date="2005-11" db="EMBL/GenBank/DDBJ databases">
        <title>The complete genome sequence of Lawsonia intracellularis: the causative agent of proliferative enteropathy.</title>
        <authorList>
            <person name="Kaur K."/>
            <person name="Zhang Q."/>
            <person name="Beckler D."/>
            <person name="Munir S."/>
            <person name="Li L."/>
            <person name="Kinsley K."/>
            <person name="Herron L."/>
            <person name="Peterson A."/>
            <person name="May B."/>
            <person name="Singh S."/>
            <person name="Gebhart C."/>
            <person name="Kapur V."/>
        </authorList>
    </citation>
    <scope>NUCLEOTIDE SEQUENCE [LARGE SCALE GENOMIC DNA]</scope>
    <source>
        <strain evidence="7 8">PHE/MN1-00</strain>
    </source>
</reference>
<dbReference type="PRINTS" id="PR01652">
    <property type="entry name" value="SHAPEPROTEIN"/>
</dbReference>
<dbReference type="SUPFAM" id="SSF53067">
    <property type="entry name" value="Actin-like ATPase domain"/>
    <property type="match status" value="2"/>
</dbReference>
<evidence type="ECO:0000256" key="2">
    <source>
        <dbReference type="ARBA" id="ARBA00022741"/>
    </source>
</evidence>
<name>Q1MP88_LAWIP</name>
<dbReference type="EMBL" id="AM180252">
    <property type="protein sequence ID" value="CAJ55189.1"/>
    <property type="molecule type" value="Genomic_DNA"/>
</dbReference>
<dbReference type="Proteomes" id="UP000002430">
    <property type="component" value="Chromosome"/>
</dbReference>
<keyword evidence="4 6" id="KW-0133">Cell shape</keyword>
<dbReference type="RefSeq" id="WP_011527218.1">
    <property type="nucleotide sequence ID" value="NC_008011.1"/>
</dbReference>
<dbReference type="Gene3D" id="3.30.420.40">
    <property type="match status" value="2"/>
</dbReference>
<comment type="subunit">
    <text evidence="6">Forms polymers.</text>
</comment>
<dbReference type="InterPro" id="IPR043129">
    <property type="entry name" value="ATPase_NBD"/>
</dbReference>
<sequence length="333" mass="35668">MKRKYIAMDLGTANTLVFIQSQGIVLNEPSTVAIDTLSGKVLAVGKEAHAYIGKVPHNIEVIRPLKDGCIADFDMAQTLIANLLQKIIGKWLVRKPHMIICVPINITGVERRAVIDTAKRAGAHEVRLIEEPIAAAIGASLPVLEPIGSMIVDIGGGTTDIAVISMGEKACAQSVRVAGDALNKAVQRYLQEHMQIFVGEIMAEKIKMTLGSLETPPEPLTMEISGKHITNSGPTNLKLDHTHVQKAITPVIDIILKSILDVLEQTPPELSADIMQQGILLTGGGSLIQGLNTCITNLTGLPVNVDRTPLTTVINGAGATLDDIARYKQLLLE</sequence>
<dbReference type="InterPro" id="IPR056546">
    <property type="entry name" value="MreB_MamK-like"/>
</dbReference>
<feature type="binding site" evidence="6">
    <location>
        <begin position="284"/>
        <end position="287"/>
    </location>
    <ligand>
        <name>ATP</name>
        <dbReference type="ChEBI" id="CHEBI:30616"/>
    </ligand>
</feature>
<dbReference type="AlphaFoldDB" id="Q1MP88"/>
<dbReference type="OrthoDB" id="9768127at2"/>
<dbReference type="GO" id="GO:0000902">
    <property type="term" value="P:cell morphogenesis"/>
    <property type="evidence" value="ECO:0007669"/>
    <property type="project" value="InterPro"/>
</dbReference>
<evidence type="ECO:0000256" key="5">
    <source>
        <dbReference type="ARBA" id="ARBA00023458"/>
    </source>
</evidence>
<dbReference type="CDD" id="cd10225">
    <property type="entry name" value="ASKHA_NBD_MreB-like"/>
    <property type="match status" value="1"/>
</dbReference>
<evidence type="ECO:0000313" key="7">
    <source>
        <dbReference type="EMBL" id="CAJ55189.1"/>
    </source>
</evidence>
<evidence type="ECO:0000256" key="1">
    <source>
        <dbReference type="ARBA" id="ARBA00022490"/>
    </source>
</evidence>
<dbReference type="KEGG" id="lip:LI1135"/>
<keyword evidence="1 6" id="KW-0963">Cytoplasm</keyword>
<keyword evidence="8" id="KW-1185">Reference proteome</keyword>
<proteinExistence type="inferred from homology"/>
<evidence type="ECO:0000256" key="6">
    <source>
        <dbReference type="HAMAP-Rule" id="MF_02207"/>
    </source>
</evidence>
<dbReference type="Pfam" id="PF06723">
    <property type="entry name" value="MreB_Mbl"/>
    <property type="match status" value="1"/>
</dbReference>
<comment type="subcellular location">
    <subcellularLocation>
        <location evidence="6">Cytoplasm</location>
    </subcellularLocation>
    <text evidence="6">Membrane-associated.</text>
</comment>
<dbReference type="NCBIfam" id="NF010539">
    <property type="entry name" value="PRK13927.1"/>
    <property type="match status" value="1"/>
</dbReference>
<dbReference type="eggNOG" id="COG1077">
    <property type="taxonomic scope" value="Bacteria"/>
</dbReference>
<dbReference type="PANTHER" id="PTHR42749">
    <property type="entry name" value="CELL SHAPE-DETERMINING PROTEIN MREB"/>
    <property type="match status" value="1"/>
</dbReference>
<accession>Q1MP88</accession>
<gene>
    <name evidence="6 7" type="primary">mreB</name>
    <name evidence="7" type="ordered locus">LI1135</name>
</gene>
<dbReference type="GO" id="GO:0008360">
    <property type="term" value="P:regulation of cell shape"/>
    <property type="evidence" value="ECO:0007669"/>
    <property type="project" value="UniProtKB-UniRule"/>
</dbReference>
<organism evidence="7 8">
    <name type="scientific">Lawsonia intracellularis (strain PHE/MN1-00)</name>
    <dbReference type="NCBI Taxonomy" id="363253"/>
    <lineage>
        <taxon>Bacteria</taxon>
        <taxon>Pseudomonadati</taxon>
        <taxon>Thermodesulfobacteriota</taxon>
        <taxon>Desulfovibrionia</taxon>
        <taxon>Desulfovibrionales</taxon>
        <taxon>Desulfovibrionaceae</taxon>
        <taxon>Lawsonia</taxon>
    </lineage>
</organism>
<feature type="binding site" evidence="6">
    <location>
        <begin position="156"/>
        <end position="158"/>
    </location>
    <ligand>
        <name>ATP</name>
        <dbReference type="ChEBI" id="CHEBI:30616"/>
    </ligand>
</feature>
<dbReference type="PANTHER" id="PTHR42749:SF1">
    <property type="entry name" value="CELL SHAPE-DETERMINING PROTEIN MREB"/>
    <property type="match status" value="1"/>
</dbReference>
<feature type="binding site" evidence="6">
    <location>
        <begin position="12"/>
        <end position="14"/>
    </location>
    <ligand>
        <name>ATP</name>
        <dbReference type="ChEBI" id="CHEBI:30616"/>
    </ligand>
</feature>
<evidence type="ECO:0000256" key="4">
    <source>
        <dbReference type="ARBA" id="ARBA00022960"/>
    </source>
</evidence>